<evidence type="ECO:0000256" key="1">
    <source>
        <dbReference type="ARBA" id="ARBA00004123"/>
    </source>
</evidence>
<dbReference type="CDD" id="cd20394">
    <property type="entry name" value="Tudor_SGF29_rpt2"/>
    <property type="match status" value="1"/>
</dbReference>
<dbReference type="InterPro" id="IPR024610">
    <property type="entry name" value="ING_N_histone-binding"/>
</dbReference>
<dbReference type="AlphaFoldDB" id="A0A7S3H1Z3"/>
<feature type="domain" description="SGF29 C-terminal" evidence="5">
    <location>
        <begin position="174"/>
        <end position="307"/>
    </location>
</feature>
<dbReference type="SMART" id="SM01408">
    <property type="entry name" value="ING"/>
    <property type="match status" value="1"/>
</dbReference>
<proteinExistence type="predicted"/>
<keyword evidence="3" id="KW-0804">Transcription</keyword>
<gene>
    <name evidence="6" type="ORF">SELO1098_LOCUS11566</name>
</gene>
<organism evidence="6">
    <name type="scientific">Spumella elongata</name>
    <dbReference type="NCBI Taxonomy" id="89044"/>
    <lineage>
        <taxon>Eukaryota</taxon>
        <taxon>Sar</taxon>
        <taxon>Stramenopiles</taxon>
        <taxon>Ochrophyta</taxon>
        <taxon>Chrysophyceae</taxon>
        <taxon>Chromulinales</taxon>
        <taxon>Chromulinaceae</taxon>
        <taxon>Spumella</taxon>
    </lineage>
</organism>
<dbReference type="PANTHER" id="PTHR21539">
    <property type="entry name" value="SAGA-ASSOCIATED FACTOR 29"/>
    <property type="match status" value="1"/>
</dbReference>
<dbReference type="PROSITE" id="PS51518">
    <property type="entry name" value="SGF29_C"/>
    <property type="match status" value="1"/>
</dbReference>
<evidence type="ECO:0000256" key="3">
    <source>
        <dbReference type="ARBA" id="ARBA00023163"/>
    </source>
</evidence>
<sequence length="333" mass="37034">MDEGGTYLEDFLLSLEMLPNDVRRDFELMKDLDKECMELNRELTELESAYLENQLIVSKRKFEAPDEDETTQREAEKKLQMQSADRIISLRKLARQKLVEKTAIAVNMGNIIDRFSRKLDTDLAFFETDLKGCGEFETPKGAEPGCEVAFSLTPDVPVLPPLLTKSSSLMGFGSSGNLAMDIPAASSVSEQFMMLGRVICYHADSGMYDILDVDDSKKYLLPERQVIVLDLIESQRKLCKAEAVFALYPDTTSFYPATVSHAPRRSAMGAEPSVIVQFNGDEDATGVVPDRVVPLKYVVRMADPPPKPVLSRMSTSNSSSSLANMYGGSDSFY</sequence>
<dbReference type="EMBL" id="HBIC01023162">
    <property type="protein sequence ID" value="CAE0282732.1"/>
    <property type="molecule type" value="Transcribed_RNA"/>
</dbReference>
<dbReference type="Gene3D" id="2.30.30.140">
    <property type="match status" value="2"/>
</dbReference>
<protein>
    <recommendedName>
        <fullName evidence="5">SGF29 C-terminal domain-containing protein</fullName>
    </recommendedName>
</protein>
<dbReference type="InterPro" id="IPR010750">
    <property type="entry name" value="SGF29_tudor-like_dom"/>
</dbReference>
<evidence type="ECO:0000256" key="4">
    <source>
        <dbReference type="ARBA" id="ARBA00023242"/>
    </source>
</evidence>
<keyword evidence="2" id="KW-0805">Transcription regulation</keyword>
<dbReference type="Gene3D" id="6.10.140.1740">
    <property type="match status" value="1"/>
</dbReference>
<dbReference type="GO" id="GO:0005634">
    <property type="term" value="C:nucleus"/>
    <property type="evidence" value="ECO:0007669"/>
    <property type="project" value="UniProtKB-SubCell"/>
</dbReference>
<dbReference type="Pfam" id="PF07039">
    <property type="entry name" value="SGF29_Tudor"/>
    <property type="match status" value="1"/>
</dbReference>
<dbReference type="InterPro" id="IPR047287">
    <property type="entry name" value="Tudor_SGF29_rpt2"/>
</dbReference>
<evidence type="ECO:0000313" key="6">
    <source>
        <dbReference type="EMBL" id="CAE0282732.1"/>
    </source>
</evidence>
<dbReference type="InterPro" id="IPR037802">
    <property type="entry name" value="SGF29"/>
</dbReference>
<accession>A0A7S3H1Z3</accession>
<name>A0A7S3H1Z3_9STRA</name>
<evidence type="ECO:0000259" key="5">
    <source>
        <dbReference type="PROSITE" id="PS51518"/>
    </source>
</evidence>
<dbReference type="PANTHER" id="PTHR21539:SF0">
    <property type="entry name" value="SAGA-ASSOCIATED FACTOR 29"/>
    <property type="match status" value="1"/>
</dbReference>
<dbReference type="Pfam" id="PF12998">
    <property type="entry name" value="ING"/>
    <property type="match status" value="1"/>
</dbReference>
<evidence type="ECO:0000256" key="2">
    <source>
        <dbReference type="ARBA" id="ARBA00023015"/>
    </source>
</evidence>
<dbReference type="GO" id="GO:0000124">
    <property type="term" value="C:SAGA complex"/>
    <property type="evidence" value="ECO:0007669"/>
    <property type="project" value="InterPro"/>
</dbReference>
<reference evidence="6" key="1">
    <citation type="submission" date="2021-01" db="EMBL/GenBank/DDBJ databases">
        <authorList>
            <person name="Corre E."/>
            <person name="Pelletier E."/>
            <person name="Niang G."/>
            <person name="Scheremetjew M."/>
            <person name="Finn R."/>
            <person name="Kale V."/>
            <person name="Holt S."/>
            <person name="Cochrane G."/>
            <person name="Meng A."/>
            <person name="Brown T."/>
            <person name="Cohen L."/>
        </authorList>
    </citation>
    <scope>NUCLEOTIDE SEQUENCE</scope>
    <source>
        <strain evidence="6">CCAP 955/1</strain>
    </source>
</reference>
<comment type="subcellular location">
    <subcellularLocation>
        <location evidence="1">Nucleus</location>
    </subcellularLocation>
</comment>
<keyword evidence="4" id="KW-0539">Nucleus</keyword>